<evidence type="ECO:0000256" key="1">
    <source>
        <dbReference type="ARBA" id="ARBA00006479"/>
    </source>
</evidence>
<dbReference type="RefSeq" id="WP_124871042.1">
    <property type="nucleotide sequence ID" value="NZ_RQZF01000008.1"/>
</dbReference>
<reference evidence="2 3" key="1">
    <citation type="submission" date="2018-11" db="EMBL/GenBank/DDBJ databases">
        <title>Genomes From Bacteria Associated with the Canine Oral Cavity: a Test Case for Automated Genome-Based Taxonomic Assignment.</title>
        <authorList>
            <person name="Coil D.A."/>
            <person name="Jospin G."/>
            <person name="Darling A.E."/>
            <person name="Wallis C."/>
            <person name="Davis I.J."/>
            <person name="Harris S."/>
            <person name="Eisen J.A."/>
            <person name="Holcombe L.J."/>
            <person name="O'Flynn C."/>
        </authorList>
    </citation>
    <scope>NUCLEOTIDE SEQUENCE [LARGE SCALE GENOMIC DNA]</scope>
    <source>
        <strain evidence="2 3">OH770</strain>
    </source>
</reference>
<accession>A0A3P1SCF1</accession>
<evidence type="ECO:0000313" key="2">
    <source>
        <dbReference type="EMBL" id="RRC94951.1"/>
    </source>
</evidence>
<dbReference type="PANTHER" id="PTHR18964:SF149">
    <property type="entry name" value="BIFUNCTIONAL UDP-N-ACETYLGLUCOSAMINE 2-EPIMERASE_N-ACETYLMANNOSAMINE KINASE"/>
    <property type="match status" value="1"/>
</dbReference>
<dbReference type="InterPro" id="IPR043129">
    <property type="entry name" value="ATPase_NBD"/>
</dbReference>
<dbReference type="Pfam" id="PF00480">
    <property type="entry name" value="ROK"/>
    <property type="match status" value="1"/>
</dbReference>
<name>A0A3P1SCF1_9ACTO</name>
<organism evidence="2 3">
    <name type="scientific">Schaalia canis</name>
    <dbReference type="NCBI Taxonomy" id="100469"/>
    <lineage>
        <taxon>Bacteria</taxon>
        <taxon>Bacillati</taxon>
        <taxon>Actinomycetota</taxon>
        <taxon>Actinomycetes</taxon>
        <taxon>Actinomycetales</taxon>
        <taxon>Actinomycetaceae</taxon>
        <taxon>Schaalia</taxon>
    </lineage>
</organism>
<evidence type="ECO:0000313" key="3">
    <source>
        <dbReference type="Proteomes" id="UP000280444"/>
    </source>
</evidence>
<keyword evidence="3" id="KW-1185">Reference proteome</keyword>
<dbReference type="Gene3D" id="3.30.420.40">
    <property type="match status" value="2"/>
</dbReference>
<dbReference type="EMBL" id="RQZF01000008">
    <property type="protein sequence ID" value="RRC94951.1"/>
    <property type="molecule type" value="Genomic_DNA"/>
</dbReference>
<dbReference type="SUPFAM" id="SSF53067">
    <property type="entry name" value="Actin-like ATPase domain"/>
    <property type="match status" value="1"/>
</dbReference>
<dbReference type="OrthoDB" id="9810372at2"/>
<dbReference type="PANTHER" id="PTHR18964">
    <property type="entry name" value="ROK (REPRESSOR, ORF, KINASE) FAMILY"/>
    <property type="match status" value="1"/>
</dbReference>
<dbReference type="InterPro" id="IPR000600">
    <property type="entry name" value="ROK"/>
</dbReference>
<protein>
    <submittedName>
        <fullName evidence="2">ROK family protein</fullName>
    </submittedName>
</protein>
<proteinExistence type="inferred from homology"/>
<sequence>MRYAIGIDVGGTTIKAALIGENARIYDSISMDTPHSTGAITSACSTLVTTLRDRVNAGDLEGVNGPIHPDELISTIGVDVPGIVDEQRGIAEFSANLGWENWRAHADFEAALGTSVAFGHDVRNGAKAESHWGIALPNFFYIAIGTGIASVLVINGAPVAPHGWAGEIGQVPVPDPQRQGSLLPLEQVSSASAIAKRAIEADLVGEDAGAAEVYLLAGAGNEDAQDIINDAICALAHGIAPALAAFGPIPVVLGGGLANEGDPLCDHLEMELSLALGIIPPPPVMTATLGSRSQVLGAALSAFQCHDLLGQ</sequence>
<comment type="caution">
    <text evidence="2">The sequence shown here is derived from an EMBL/GenBank/DDBJ whole genome shotgun (WGS) entry which is preliminary data.</text>
</comment>
<gene>
    <name evidence="2" type="ORF">EII11_07640</name>
</gene>
<dbReference type="AlphaFoldDB" id="A0A3P1SCF1"/>
<comment type="similarity">
    <text evidence="1">Belongs to the ROK (NagC/XylR) family.</text>
</comment>
<dbReference type="Proteomes" id="UP000280444">
    <property type="component" value="Unassembled WGS sequence"/>
</dbReference>